<dbReference type="STRING" id="91604.ID47_10950"/>
<gene>
    <name evidence="1" type="ORF">ID47_10950</name>
</gene>
<dbReference type="HOGENOM" id="CLU_730928_0_0_5"/>
<organism evidence="1 2">
    <name type="scientific">Candidatus Odyssella acanthamoebae</name>
    <dbReference type="NCBI Taxonomy" id="91604"/>
    <lineage>
        <taxon>Bacteria</taxon>
        <taxon>Pseudomonadati</taxon>
        <taxon>Pseudomonadota</taxon>
        <taxon>Alphaproteobacteria</taxon>
        <taxon>Holosporales</taxon>
        <taxon>Candidatus Paracaedibacteraceae</taxon>
        <taxon>Candidatus Odyssella</taxon>
    </lineage>
</organism>
<proteinExistence type="predicted"/>
<dbReference type="eggNOG" id="ENOG5031BK5">
    <property type="taxonomic scope" value="Bacteria"/>
</dbReference>
<sequence>MYSYKIYRASTIKKIERIFIMYQKIIIPILSLLSLFLPSAYTMDHGAYWNERAQPLSVLSVPYNNPPAVCQYEDFKTPCRQHDQACKTRKEKCGDAIGAQFNEGLFSAQYGFSKMTIHNGKYDSIHGIDDFRTAEKDGTVHHHFTENKAHMSKLDRKTNQGGNDWHGKRLDQAHRADNLPLPHYQRARQALDRGEATRVLAHTTWDIDQQHVSFTFQPLISQHPQRRPVELQSYCTFLHEPIRQFAQQHDPYQTPQQRINLARLDTECQQVLSSGRSAPRLIPPSLPVPSFVKSYNRDNLYKFLNYLNKRYTQEDIAGHVGLSKDTIGRIIRNKDYAPTANYLSLWNSLKSNLPTEFAQWLAVKD</sequence>
<dbReference type="KEGG" id="paca:ID47_10950"/>
<accession>A0A077AYQ3</accession>
<keyword evidence="2" id="KW-1185">Reference proteome</keyword>
<evidence type="ECO:0000313" key="2">
    <source>
        <dbReference type="Proteomes" id="UP000028926"/>
    </source>
</evidence>
<dbReference type="AlphaFoldDB" id="A0A077AYQ3"/>
<name>A0A077AYQ3_9PROT</name>
<evidence type="ECO:0000313" key="1">
    <source>
        <dbReference type="EMBL" id="AIK97134.1"/>
    </source>
</evidence>
<protein>
    <submittedName>
        <fullName evidence="1">Uncharacterized protein</fullName>
    </submittedName>
</protein>
<dbReference type="Proteomes" id="UP000028926">
    <property type="component" value="Chromosome"/>
</dbReference>
<dbReference type="EMBL" id="CP008941">
    <property type="protein sequence ID" value="AIK97134.1"/>
    <property type="molecule type" value="Genomic_DNA"/>
</dbReference>
<reference evidence="1 2" key="1">
    <citation type="submission" date="2014-07" db="EMBL/GenBank/DDBJ databases">
        <title>Comparative genomic insights into amoeba endosymbionts belonging to the families of Holosporaceae and Candidatus Midichloriaceae within Rickettsiales.</title>
        <authorList>
            <person name="Wang Z."/>
            <person name="Wu M."/>
        </authorList>
    </citation>
    <scope>NUCLEOTIDE SEQUENCE [LARGE SCALE GENOMIC DNA]</scope>
    <source>
        <strain evidence="1">PRA3</strain>
    </source>
</reference>